<dbReference type="InterPro" id="IPR029063">
    <property type="entry name" value="SAM-dependent_MTases_sf"/>
</dbReference>
<evidence type="ECO:0000256" key="1">
    <source>
        <dbReference type="ARBA" id="ARBA00022679"/>
    </source>
</evidence>
<evidence type="ECO:0000313" key="4">
    <source>
        <dbReference type="Proteomes" id="UP000434209"/>
    </source>
</evidence>
<keyword evidence="4" id="KW-1185">Reference proteome</keyword>
<keyword evidence="1 3" id="KW-0808">Transferase</keyword>
<dbReference type="Gene3D" id="3.40.50.150">
    <property type="entry name" value="Vaccinia Virus protein VP39"/>
    <property type="match status" value="1"/>
</dbReference>
<evidence type="ECO:0000313" key="3">
    <source>
        <dbReference type="EMBL" id="QGZ57059.1"/>
    </source>
</evidence>
<gene>
    <name evidence="3" type="ORF">FAZ97_19145</name>
</gene>
<organism evidence="3 4">
    <name type="scientific">Paraburkholderia acidiphila</name>
    <dbReference type="NCBI Taxonomy" id="2571747"/>
    <lineage>
        <taxon>Bacteria</taxon>
        <taxon>Pseudomonadati</taxon>
        <taxon>Pseudomonadota</taxon>
        <taxon>Betaproteobacteria</taxon>
        <taxon>Burkholderiales</taxon>
        <taxon>Burkholderiaceae</taxon>
        <taxon>Paraburkholderia</taxon>
    </lineage>
</organism>
<dbReference type="InterPro" id="IPR013216">
    <property type="entry name" value="Methyltransf_11"/>
</dbReference>
<dbReference type="PANTHER" id="PTHR43861">
    <property type="entry name" value="TRANS-ACONITATE 2-METHYLTRANSFERASE-RELATED"/>
    <property type="match status" value="1"/>
</dbReference>
<dbReference type="Pfam" id="PF08241">
    <property type="entry name" value="Methyltransf_11"/>
    <property type="match status" value="1"/>
</dbReference>
<feature type="domain" description="Methyltransferase type 11" evidence="2">
    <location>
        <begin position="44"/>
        <end position="135"/>
    </location>
</feature>
<protein>
    <submittedName>
        <fullName evidence="3">Methyltransferase domain-containing protein</fullName>
    </submittedName>
</protein>
<dbReference type="EMBL" id="CP046910">
    <property type="protein sequence ID" value="QGZ57059.1"/>
    <property type="molecule type" value="Genomic_DNA"/>
</dbReference>
<accession>A0A7Z2G8K8</accession>
<dbReference type="Proteomes" id="UP000434209">
    <property type="component" value="Chromosome 2"/>
</dbReference>
<proteinExistence type="predicted"/>
<dbReference type="KEGG" id="pacp:FAZ97_19145"/>
<dbReference type="GO" id="GO:0008757">
    <property type="term" value="F:S-adenosylmethionine-dependent methyltransferase activity"/>
    <property type="evidence" value="ECO:0007669"/>
    <property type="project" value="InterPro"/>
</dbReference>
<dbReference type="OrthoDB" id="9791837at2"/>
<keyword evidence="3" id="KW-0489">Methyltransferase</keyword>
<reference evidence="3 4" key="1">
    <citation type="submission" date="2019-12" db="EMBL/GenBank/DDBJ databases">
        <title>Paraburkholderia acidiphila 7Q-K02 sp. nov and Paraburkholderia acidisoli DHF22 sp. nov., two strains isolated from forest soil.</title>
        <authorList>
            <person name="Gao Z."/>
            <person name="Qiu L."/>
        </authorList>
    </citation>
    <scope>NUCLEOTIDE SEQUENCE [LARGE SCALE GENOMIC DNA]</scope>
    <source>
        <strain evidence="3 4">7Q-K02</strain>
    </source>
</reference>
<dbReference type="PANTHER" id="PTHR43861:SF3">
    <property type="entry name" value="PUTATIVE (AFU_ORTHOLOGUE AFUA_2G14390)-RELATED"/>
    <property type="match status" value="1"/>
</dbReference>
<evidence type="ECO:0000259" key="2">
    <source>
        <dbReference type="Pfam" id="PF08241"/>
    </source>
</evidence>
<dbReference type="AlphaFoldDB" id="A0A7Z2G8K8"/>
<name>A0A7Z2G8K8_9BURK</name>
<dbReference type="SUPFAM" id="SSF53335">
    <property type="entry name" value="S-adenosyl-L-methionine-dependent methyltransferases"/>
    <property type="match status" value="1"/>
</dbReference>
<dbReference type="GO" id="GO:0032259">
    <property type="term" value="P:methylation"/>
    <property type="evidence" value="ECO:0007669"/>
    <property type="project" value="UniProtKB-KW"/>
</dbReference>
<dbReference type="CDD" id="cd02440">
    <property type="entry name" value="AdoMet_MTases"/>
    <property type="match status" value="1"/>
</dbReference>
<dbReference type="RefSeq" id="WP_158760008.1">
    <property type="nucleotide sequence ID" value="NZ_CP046910.1"/>
</dbReference>
<sequence length="259" mass="28503">MSGYALDNSWEHANRRLALLEQMLDPMTERRIKMLGVGQGARCLEVAAGSGSIAKWLCEQVGQTGSVMATDINTTLLDEIRLPNLEVQQHDIVKSELPASAFDFVHARWILHHLREPERAIRRMVDALRPSGWLLLEEVDFFPVHASSSDVIREFMVALVNTVVKASGRDCFWARILPETVAAMGLAQVGGEGEFPVIQGGSPAAEFFELTAVQMRDQLLATSALPLSRLDQALQLLKSPDLWAFGGGNIAVWGQRSAT</sequence>